<evidence type="ECO:0000256" key="8">
    <source>
        <dbReference type="ARBA" id="ARBA00023136"/>
    </source>
</evidence>
<evidence type="ECO:0000256" key="7">
    <source>
        <dbReference type="ARBA" id="ARBA00022989"/>
    </source>
</evidence>
<evidence type="ECO:0000256" key="3">
    <source>
        <dbReference type="ARBA" id="ARBA00022448"/>
    </source>
</evidence>
<dbReference type="EMBL" id="JACRAF010000050">
    <property type="protein sequence ID" value="MBI4923286.1"/>
    <property type="molecule type" value="Genomic_DNA"/>
</dbReference>
<dbReference type="GO" id="GO:0022857">
    <property type="term" value="F:transmembrane transporter activity"/>
    <property type="evidence" value="ECO:0007669"/>
    <property type="project" value="InterPro"/>
</dbReference>
<evidence type="ECO:0000256" key="5">
    <source>
        <dbReference type="ARBA" id="ARBA00022519"/>
    </source>
</evidence>
<evidence type="ECO:0000256" key="9">
    <source>
        <dbReference type="ARBA" id="ARBA00025439"/>
    </source>
</evidence>
<evidence type="ECO:0000313" key="12">
    <source>
        <dbReference type="EMBL" id="MBI4923286.1"/>
    </source>
</evidence>
<feature type="transmembrane region" description="Helical" evidence="11">
    <location>
        <begin position="129"/>
        <end position="146"/>
    </location>
</feature>
<evidence type="ECO:0000256" key="11">
    <source>
        <dbReference type="SAM" id="Phobius"/>
    </source>
</evidence>
<reference evidence="12" key="1">
    <citation type="submission" date="2020-07" db="EMBL/GenBank/DDBJ databases">
        <title>Huge and variable diversity of episymbiotic CPR bacteria and DPANN archaea in groundwater ecosystems.</title>
        <authorList>
            <person name="He C.Y."/>
            <person name="Keren R."/>
            <person name="Whittaker M."/>
            <person name="Farag I.F."/>
            <person name="Doudna J."/>
            <person name="Cate J.H.D."/>
            <person name="Banfield J.F."/>
        </authorList>
    </citation>
    <scope>NUCLEOTIDE SEQUENCE</scope>
    <source>
        <strain evidence="12">NC_groundwater_1586_Pr3_B-0.1um_66_15</strain>
    </source>
</reference>
<dbReference type="Pfam" id="PF02653">
    <property type="entry name" value="BPD_transp_2"/>
    <property type="match status" value="1"/>
</dbReference>
<dbReference type="InterPro" id="IPR001851">
    <property type="entry name" value="ABC_transp_permease"/>
</dbReference>
<protein>
    <recommendedName>
        <fullName evidence="10">Autoinducer 2 import system permease protein LsrD</fullName>
    </recommendedName>
</protein>
<keyword evidence="4" id="KW-1003">Cell membrane</keyword>
<evidence type="ECO:0000256" key="6">
    <source>
        <dbReference type="ARBA" id="ARBA00022692"/>
    </source>
</evidence>
<name>A0A933NZP3_9HYPH</name>
<feature type="transmembrane region" description="Helical" evidence="11">
    <location>
        <begin position="298"/>
        <end position="317"/>
    </location>
</feature>
<evidence type="ECO:0000313" key="13">
    <source>
        <dbReference type="Proteomes" id="UP000782610"/>
    </source>
</evidence>
<organism evidence="12 13">
    <name type="scientific">Devosia nanyangense</name>
    <dbReference type="NCBI Taxonomy" id="1228055"/>
    <lineage>
        <taxon>Bacteria</taxon>
        <taxon>Pseudomonadati</taxon>
        <taxon>Pseudomonadota</taxon>
        <taxon>Alphaproteobacteria</taxon>
        <taxon>Hyphomicrobiales</taxon>
        <taxon>Devosiaceae</taxon>
        <taxon>Devosia</taxon>
    </lineage>
</organism>
<proteinExistence type="predicted"/>
<feature type="transmembrane region" description="Helical" evidence="11">
    <location>
        <begin position="101"/>
        <end position="122"/>
    </location>
</feature>
<evidence type="ECO:0000256" key="2">
    <source>
        <dbReference type="ARBA" id="ARBA00011262"/>
    </source>
</evidence>
<feature type="transmembrane region" description="Helical" evidence="11">
    <location>
        <begin position="166"/>
        <end position="186"/>
    </location>
</feature>
<comment type="caution">
    <text evidence="12">The sequence shown here is derived from an EMBL/GenBank/DDBJ whole genome shotgun (WGS) entry which is preliminary data.</text>
</comment>
<keyword evidence="7 11" id="KW-1133">Transmembrane helix</keyword>
<accession>A0A933NZP3</accession>
<keyword evidence="3" id="KW-0813">Transport</keyword>
<dbReference type="AlphaFoldDB" id="A0A933NZP3"/>
<feature type="transmembrane region" description="Helical" evidence="11">
    <location>
        <begin position="18"/>
        <end position="39"/>
    </location>
</feature>
<comment type="subcellular location">
    <subcellularLocation>
        <location evidence="1">Cell membrane</location>
        <topology evidence="1">Multi-pass membrane protein</topology>
    </subcellularLocation>
</comment>
<dbReference type="Proteomes" id="UP000782610">
    <property type="component" value="Unassembled WGS sequence"/>
</dbReference>
<comment type="subunit">
    <text evidence="2">The complex is composed of two ATP-binding proteins (LsrA), two transmembrane proteins (LsrC and LsrD) and a solute-binding protein (LsrB).</text>
</comment>
<feature type="transmembrane region" description="Helical" evidence="11">
    <location>
        <begin position="45"/>
        <end position="69"/>
    </location>
</feature>
<evidence type="ECO:0000256" key="1">
    <source>
        <dbReference type="ARBA" id="ARBA00004651"/>
    </source>
</evidence>
<comment type="function">
    <text evidence="9">Part of the ABC transporter complex LsrABCD involved in autoinducer 2 (AI-2) import. Probably responsible for the translocation of the substrate across the membrane.</text>
</comment>
<dbReference type="CDD" id="cd06579">
    <property type="entry name" value="TM_PBP1_transp_AraH_like"/>
    <property type="match status" value="1"/>
</dbReference>
<keyword evidence="8 11" id="KW-0472">Membrane</keyword>
<feature type="transmembrane region" description="Helical" evidence="11">
    <location>
        <begin position="217"/>
        <end position="242"/>
    </location>
</feature>
<dbReference type="GO" id="GO:0005886">
    <property type="term" value="C:plasma membrane"/>
    <property type="evidence" value="ECO:0007669"/>
    <property type="project" value="UniProtKB-SubCell"/>
</dbReference>
<evidence type="ECO:0000256" key="10">
    <source>
        <dbReference type="ARBA" id="ARBA00039381"/>
    </source>
</evidence>
<feature type="transmembrane region" description="Helical" evidence="11">
    <location>
        <begin position="76"/>
        <end position="95"/>
    </location>
</feature>
<keyword evidence="6 11" id="KW-0812">Transmembrane</keyword>
<dbReference type="PANTHER" id="PTHR32196">
    <property type="entry name" value="ABC TRANSPORTER PERMEASE PROTEIN YPHD-RELATED-RELATED"/>
    <property type="match status" value="1"/>
</dbReference>
<keyword evidence="5" id="KW-0997">Cell inner membrane</keyword>
<feature type="transmembrane region" description="Helical" evidence="11">
    <location>
        <begin position="254"/>
        <end position="278"/>
    </location>
</feature>
<evidence type="ECO:0000256" key="4">
    <source>
        <dbReference type="ARBA" id="ARBA00022475"/>
    </source>
</evidence>
<sequence>MTSASSSEIWSVKRLRSLIGQIGFPIMLLLLFIFFSAATPGFLSIANLAALAHALAPVAIIASGLAMVVMAGNLDISVGSIAFLSVSIGWSLLGLGLPVPLVALVIVVSGGVLGAVNAFIVVVLRINSLITTLGTMIAFRGLALELSGTNSHTLPDGVRELGNQAIGPIFVDSIIALLVVVAIHVLHQRTAYGRQLAAVGNSALIASKIGLPVGRVIFVAFVISGCLAGLGGIFATLQVGALTAFLGRGLEFNAVAVIVVGGISLFGGAGNVLSGILLGAVTFEMIRNGLNHLDANPYAYRPISGLLIFMAMYADSFRSRGHRRK</sequence>
<gene>
    <name evidence="12" type="ORF">HY834_16210</name>
</gene>
<dbReference type="PANTHER" id="PTHR32196:SF71">
    <property type="entry name" value="AUTOINDUCER 2 IMPORT SYSTEM PERMEASE PROTEIN LSRD"/>
    <property type="match status" value="1"/>
</dbReference>